<comment type="caution">
    <text evidence="1">The sequence shown here is derived from an EMBL/GenBank/DDBJ whole genome shotgun (WGS) entry which is preliminary data.</text>
</comment>
<accession>A0A133PRQ0</accession>
<protein>
    <submittedName>
        <fullName evidence="1">Uncharacterized protein</fullName>
    </submittedName>
</protein>
<gene>
    <name evidence="1" type="ORF">HMPREF3229_00456</name>
</gene>
<name>A0A133PRQ0_9FIRM</name>
<proteinExistence type="predicted"/>
<dbReference type="Proteomes" id="UP000070174">
    <property type="component" value="Unassembled WGS sequence"/>
</dbReference>
<reference evidence="1 2" key="1">
    <citation type="submission" date="2016-01" db="EMBL/GenBank/DDBJ databases">
        <authorList>
            <person name="Oliw E.H."/>
        </authorList>
    </citation>
    <scope>NUCLEOTIDE SEQUENCE [LARGE SCALE GENOMIC DNA]</scope>
    <source>
        <strain evidence="1 2">CMW7756A</strain>
    </source>
</reference>
<sequence length="243" mass="28606">MKFGMRKPSLKKSFKARTTSKYKRAFKRSVNPFYGKKGIGFIKNPKRSIYNKIYHKTTFGLTSLIYIPKKSKAKNKIKTTTKSDNYGLNWKELIKNDDKECLKLYKDSIFKISDEFPKGYKLYFKDLSHVEIQDNKIYFYDLTGNLFYSGDLTKENQKNSYKLYKKINKSNLYHYKSYYEIINNLPEGSSKKPLRIFKFVNLPLSILLLLLASILNINSFTILSLFFLAITIYGLRVHKSSFK</sequence>
<dbReference type="EMBL" id="LRQE01000012">
    <property type="protein sequence ID" value="KXA31468.1"/>
    <property type="molecule type" value="Genomic_DNA"/>
</dbReference>
<dbReference type="AlphaFoldDB" id="A0A133PRQ0"/>
<organism evidence="1">
    <name type="scientific">Peptoniphilus harei</name>
    <dbReference type="NCBI Taxonomy" id="54005"/>
    <lineage>
        <taxon>Bacteria</taxon>
        <taxon>Bacillati</taxon>
        <taxon>Bacillota</taxon>
        <taxon>Tissierellia</taxon>
        <taxon>Tissierellales</taxon>
        <taxon>Peptoniphilaceae</taxon>
        <taxon>Peptoniphilus</taxon>
    </lineage>
</organism>
<dbReference type="RefSeq" id="WP_197407883.1">
    <property type="nucleotide sequence ID" value="NZ_KQ957090.1"/>
</dbReference>
<evidence type="ECO:0000313" key="2">
    <source>
        <dbReference type="Proteomes" id="UP000070174"/>
    </source>
</evidence>
<evidence type="ECO:0000313" key="1">
    <source>
        <dbReference type="EMBL" id="KXA31468.1"/>
    </source>
</evidence>
<dbReference type="PATRIC" id="fig|54005.3.peg.450"/>